<protein>
    <submittedName>
        <fullName evidence="1">Uncharacterized protein</fullName>
    </submittedName>
</protein>
<dbReference type="EMBL" id="BONY01000057">
    <property type="protein sequence ID" value="GIH08884.1"/>
    <property type="molecule type" value="Genomic_DNA"/>
</dbReference>
<evidence type="ECO:0000313" key="1">
    <source>
        <dbReference type="EMBL" id="GIH08884.1"/>
    </source>
</evidence>
<comment type="caution">
    <text evidence="1">The sequence shown here is derived from an EMBL/GenBank/DDBJ whole genome shotgun (WGS) entry which is preliminary data.</text>
</comment>
<gene>
    <name evidence="1" type="ORF">Rhe02_69510</name>
</gene>
<dbReference type="AlphaFoldDB" id="A0A8J3QFU7"/>
<accession>A0A8J3QFU7</accession>
<reference evidence="1" key="1">
    <citation type="submission" date="2021-01" db="EMBL/GenBank/DDBJ databases">
        <title>Whole genome shotgun sequence of Rhizocola hellebori NBRC 109834.</title>
        <authorList>
            <person name="Komaki H."/>
            <person name="Tamura T."/>
        </authorList>
    </citation>
    <scope>NUCLEOTIDE SEQUENCE</scope>
    <source>
        <strain evidence="1">NBRC 109834</strain>
    </source>
</reference>
<evidence type="ECO:0000313" key="2">
    <source>
        <dbReference type="Proteomes" id="UP000612899"/>
    </source>
</evidence>
<dbReference type="Proteomes" id="UP000612899">
    <property type="component" value="Unassembled WGS sequence"/>
</dbReference>
<name>A0A8J3QFU7_9ACTN</name>
<organism evidence="1 2">
    <name type="scientific">Rhizocola hellebori</name>
    <dbReference type="NCBI Taxonomy" id="1392758"/>
    <lineage>
        <taxon>Bacteria</taxon>
        <taxon>Bacillati</taxon>
        <taxon>Actinomycetota</taxon>
        <taxon>Actinomycetes</taxon>
        <taxon>Micromonosporales</taxon>
        <taxon>Micromonosporaceae</taxon>
        <taxon>Rhizocola</taxon>
    </lineage>
</organism>
<keyword evidence="2" id="KW-1185">Reference proteome</keyword>
<sequence>MWHYGSCGNLFCPTEAACVSQEPVEQAAQSMRLAALPSPDGVATTLDLRKSIQAMKDVRGRGAMQLSPATIMGSGEDLVAAPTVW</sequence>
<proteinExistence type="predicted"/>